<feature type="transmembrane region" description="Helical" evidence="1">
    <location>
        <begin position="227"/>
        <end position="245"/>
    </location>
</feature>
<gene>
    <name evidence="2" type="ORF">360_1L</name>
</gene>
<accession>A0A894KSS2</accession>
<protein>
    <submittedName>
        <fullName evidence="2">p360 1L</fullName>
    </submittedName>
</protein>
<dbReference type="EMBL" id="MN318203">
    <property type="protein sequence ID" value="QRW44230.1"/>
    <property type="molecule type" value="Genomic_DNA"/>
</dbReference>
<feature type="transmembrane region" description="Helical" evidence="1">
    <location>
        <begin position="188"/>
        <end position="206"/>
    </location>
</feature>
<reference evidence="2 3" key="1">
    <citation type="submission" date="2019-08" db="EMBL/GenBank/DDBJ databases">
        <authorList>
            <person name="Ndlovu S.S."/>
        </authorList>
    </citation>
    <scope>NUCLEOTIDE SEQUENCE [LARGE SCALE GENOMIC DNA]</scope>
    <source>
        <strain evidence="2">LIV_5_40</strain>
    </source>
</reference>
<organismHost>
    <name type="scientific">Ornithodoros moubata</name>
    <name type="common">Soft tick</name>
    <name type="synonym">Argasid tick</name>
    <dbReference type="NCBI Taxonomy" id="6938"/>
</organismHost>
<evidence type="ECO:0000256" key="1">
    <source>
        <dbReference type="SAM" id="Phobius"/>
    </source>
</evidence>
<feature type="transmembrane region" description="Helical" evidence="1">
    <location>
        <begin position="299"/>
        <end position="325"/>
    </location>
</feature>
<dbReference type="Proteomes" id="UP000427047">
    <property type="component" value="Segment"/>
</dbReference>
<feature type="transmembrane region" description="Helical" evidence="1">
    <location>
        <begin position="7"/>
        <end position="30"/>
    </location>
</feature>
<evidence type="ECO:0000313" key="2">
    <source>
        <dbReference type="EMBL" id="QRW44230.1"/>
    </source>
</evidence>
<feature type="transmembrane region" description="Helical" evidence="1">
    <location>
        <begin position="148"/>
        <end position="168"/>
    </location>
</feature>
<keyword evidence="1" id="KW-0812">Transmembrane</keyword>
<organismHost>
    <name type="scientific">Ornithodoros</name>
    <name type="common">relapsing fever ticks</name>
    <dbReference type="NCBI Taxonomy" id="6937"/>
</organismHost>
<keyword evidence="1" id="KW-1133">Transmembrane helix</keyword>
<organismHost>
    <name type="scientific">Phacochoerus aethiopicus</name>
    <name type="common">Warthog</name>
    <dbReference type="NCBI Taxonomy" id="85517"/>
</organismHost>
<organismHost>
    <name type="scientific">Potamochoerus larvatus</name>
    <name type="common">Bushpig</name>
    <dbReference type="NCBI Taxonomy" id="273792"/>
</organismHost>
<keyword evidence="1" id="KW-0472">Membrane</keyword>
<sequence>MNVYTCATMFLHILSYFLSYTFLHLVWRYFFPDLSFLLFKEKSLDCIFSILRYLLLSNYSSGSLFPCSLQTHQLLNLYKGICYLHKNSLPRYSLPDYCQLPTYNNIIYLYIYNHTYRPTASFHQCLYSSSLCYIFHVRQRRCYMQPHILSANLYIVYIVVTNIGWLQYAYILSPYYTNTYLPFRCMQYYPMYTCLLLYLLHQKFLFSVEHYFGKGDYQILFHGIQYYYCYFYHTVHYQIFLYFYFHSTLSSHLSFGIGPGCTPYCQYPIQSCCLHPIRSTALLYHVCFPVQPSLLQHLLLYHVSNLLFLFIFLYLYIYLVSYLGLHATTNHNALKYNIHLCTQAVYLLLFYYVLVMYMVTNI</sequence>
<feature type="transmembrane region" description="Helical" evidence="1">
    <location>
        <begin position="337"/>
        <end position="359"/>
    </location>
</feature>
<evidence type="ECO:0000313" key="3">
    <source>
        <dbReference type="Proteomes" id="UP000427047"/>
    </source>
</evidence>
<name>A0A894KSS2_ASF</name>
<organismHost>
    <name type="scientific">Sus scrofa</name>
    <name type="common">Pig</name>
    <dbReference type="NCBI Taxonomy" id="9823"/>
</organismHost>
<organismHost>
    <name type="scientific">Phacochoerus africanus</name>
    <name type="common">Warthog</name>
    <dbReference type="NCBI Taxonomy" id="41426"/>
</organismHost>
<proteinExistence type="predicted"/>
<organism evidence="2 3">
    <name type="scientific">African swine fever virus</name>
    <name type="common">ASFV</name>
    <dbReference type="NCBI Taxonomy" id="10497"/>
    <lineage>
        <taxon>Viruses</taxon>
        <taxon>Varidnaviria</taxon>
        <taxon>Bamfordvirae</taxon>
        <taxon>Nucleocytoviricota</taxon>
        <taxon>Pokkesviricetes</taxon>
        <taxon>Asfuvirales</taxon>
        <taxon>Asfarviridae</taxon>
        <taxon>Asfivirus</taxon>
        <taxon>Asfivirus haemorrhagiae</taxon>
    </lineage>
</organism>